<accession>A0A1G8WLW2</accession>
<dbReference type="InterPro" id="IPR011990">
    <property type="entry name" value="TPR-like_helical_dom_sf"/>
</dbReference>
<organism evidence="2 3">
    <name type="scientific">Flavobacterium noncentrifugens</name>
    <dbReference type="NCBI Taxonomy" id="1128970"/>
    <lineage>
        <taxon>Bacteria</taxon>
        <taxon>Pseudomonadati</taxon>
        <taxon>Bacteroidota</taxon>
        <taxon>Flavobacteriia</taxon>
        <taxon>Flavobacteriales</taxon>
        <taxon>Flavobacteriaceae</taxon>
        <taxon>Flavobacterium</taxon>
    </lineage>
</organism>
<reference evidence="2 3" key="1">
    <citation type="submission" date="2016-10" db="EMBL/GenBank/DDBJ databases">
        <authorList>
            <person name="de Groot N.N."/>
        </authorList>
    </citation>
    <scope>NUCLEOTIDE SEQUENCE [LARGE SCALE GENOMIC DNA]</scope>
    <source>
        <strain evidence="2 3">CGMCC 1.10076</strain>
    </source>
</reference>
<evidence type="ECO:0008006" key="4">
    <source>
        <dbReference type="Google" id="ProtNLM"/>
    </source>
</evidence>
<evidence type="ECO:0000256" key="1">
    <source>
        <dbReference type="SAM" id="SignalP"/>
    </source>
</evidence>
<dbReference type="Proteomes" id="UP000199580">
    <property type="component" value="Unassembled WGS sequence"/>
</dbReference>
<protein>
    <recommendedName>
        <fullName evidence="4">Tetratricopeptide repeat-containing protein</fullName>
    </recommendedName>
</protein>
<dbReference type="RefSeq" id="WP_091394200.1">
    <property type="nucleotide sequence ID" value="NZ_BKAI01000004.1"/>
</dbReference>
<name>A0A1G8WLW2_9FLAO</name>
<gene>
    <name evidence="2" type="ORF">SAMN04487935_1868</name>
</gene>
<keyword evidence="3" id="KW-1185">Reference proteome</keyword>
<proteinExistence type="predicted"/>
<dbReference type="Gene3D" id="1.25.40.10">
    <property type="entry name" value="Tetratricopeptide repeat domain"/>
    <property type="match status" value="1"/>
</dbReference>
<feature type="chain" id="PRO_5011580627" description="Tetratricopeptide repeat-containing protein" evidence="1">
    <location>
        <begin position="21"/>
        <end position="401"/>
    </location>
</feature>
<evidence type="ECO:0000313" key="2">
    <source>
        <dbReference type="EMBL" id="SDJ79107.1"/>
    </source>
</evidence>
<keyword evidence="1" id="KW-0732">Signal</keyword>
<feature type="signal peptide" evidence="1">
    <location>
        <begin position="1"/>
        <end position="20"/>
    </location>
</feature>
<dbReference type="SUPFAM" id="SSF48452">
    <property type="entry name" value="TPR-like"/>
    <property type="match status" value="1"/>
</dbReference>
<dbReference type="STRING" id="1128970.SAMN04487935_1868"/>
<sequence length="401" mass="45592">MTVKIYFALLSTVLFQSAIAQPDGYWDKERATSKEIILGAGNRVAVKSEDLPVGTTEVVYRITLLDENQQMANSLVSLLKAIPDPTGISQGSAGAVFLLSKASGDDKCKYAIFNAASLATAYFTSGKTDKACFFQETPLNKDAKRLTVGKSSCLQSNSESIWFGFESQNWVMKQKIVLEIVPWVNNKLGRGWNPDSKNDILKICNSLKVIKKVRKKDQFCNCFLNAIVDKYTYREFSQLLAVEKSSEIESFTVQCLKKSGETYIFLDPIRDEANKYFIAGKTEQAIQLLQHEIFDKGYAVSLDYDTLGNYYLLSKQFAKAENTFNKGFTLDNSELSFQLNLAHIYLFTDRVDEAKEIHKKYKFQNVLSNLSWKQQTEKDFAEFKKRGFPDKDFKKILRILD</sequence>
<dbReference type="AlphaFoldDB" id="A0A1G8WLW2"/>
<dbReference type="EMBL" id="FNEZ01000002">
    <property type="protein sequence ID" value="SDJ79107.1"/>
    <property type="molecule type" value="Genomic_DNA"/>
</dbReference>
<evidence type="ECO:0000313" key="3">
    <source>
        <dbReference type="Proteomes" id="UP000199580"/>
    </source>
</evidence>
<dbReference type="OrthoDB" id="1451408at2"/>